<dbReference type="SUPFAM" id="SSF48726">
    <property type="entry name" value="Immunoglobulin"/>
    <property type="match status" value="1"/>
</dbReference>
<dbReference type="SMART" id="SM00409">
    <property type="entry name" value="IG"/>
    <property type="match status" value="1"/>
</dbReference>
<comment type="caution">
    <text evidence="8">The sequence shown here is derived from an EMBL/GenBank/DDBJ whole genome shotgun (WGS) entry which is preliminary data.</text>
</comment>
<dbReference type="GO" id="GO:1903037">
    <property type="term" value="P:regulation of leukocyte cell-cell adhesion"/>
    <property type="evidence" value="ECO:0007669"/>
    <property type="project" value="UniProtKB-ARBA"/>
</dbReference>
<evidence type="ECO:0000256" key="4">
    <source>
        <dbReference type="ARBA" id="ARBA00023157"/>
    </source>
</evidence>
<keyword evidence="6" id="KW-0393">Immunoglobulin domain</keyword>
<dbReference type="GO" id="GO:0005102">
    <property type="term" value="F:signaling receptor binding"/>
    <property type="evidence" value="ECO:0007669"/>
    <property type="project" value="TreeGrafter"/>
</dbReference>
<dbReference type="FunFam" id="2.60.40.10:FF:000142">
    <property type="entry name" value="V-set domain-containing T-cell activation inhibitor 1"/>
    <property type="match status" value="1"/>
</dbReference>
<dbReference type="PANTHER" id="PTHR24100:SF151">
    <property type="entry name" value="ICOS LIGAND"/>
    <property type="match status" value="1"/>
</dbReference>
<evidence type="ECO:0000256" key="5">
    <source>
        <dbReference type="ARBA" id="ARBA00023180"/>
    </source>
</evidence>
<dbReference type="InterPro" id="IPR036179">
    <property type="entry name" value="Ig-like_dom_sf"/>
</dbReference>
<organism evidence="8 9">
    <name type="scientific">Lates japonicus</name>
    <name type="common">Japanese lates</name>
    <dbReference type="NCBI Taxonomy" id="270547"/>
    <lineage>
        <taxon>Eukaryota</taxon>
        <taxon>Metazoa</taxon>
        <taxon>Chordata</taxon>
        <taxon>Craniata</taxon>
        <taxon>Vertebrata</taxon>
        <taxon>Euteleostomi</taxon>
        <taxon>Actinopterygii</taxon>
        <taxon>Neopterygii</taxon>
        <taxon>Teleostei</taxon>
        <taxon>Neoteleostei</taxon>
        <taxon>Acanthomorphata</taxon>
        <taxon>Carangaria</taxon>
        <taxon>Carangaria incertae sedis</taxon>
        <taxon>Centropomidae</taxon>
        <taxon>Lates</taxon>
    </lineage>
</organism>
<dbReference type="GO" id="GO:0050852">
    <property type="term" value="P:T cell receptor signaling pathway"/>
    <property type="evidence" value="ECO:0007669"/>
    <property type="project" value="TreeGrafter"/>
</dbReference>
<dbReference type="PROSITE" id="PS50835">
    <property type="entry name" value="IG_LIKE"/>
    <property type="match status" value="1"/>
</dbReference>
<keyword evidence="9" id="KW-1185">Reference proteome</keyword>
<keyword evidence="2" id="KW-0732">Signal</keyword>
<dbReference type="InterPro" id="IPR013783">
    <property type="entry name" value="Ig-like_fold"/>
</dbReference>
<gene>
    <name evidence="8" type="ORF">AKAME5_001942400</name>
</gene>
<name>A0AAD3NAS9_LATJO</name>
<dbReference type="InterPro" id="IPR013106">
    <property type="entry name" value="Ig_V-set"/>
</dbReference>
<dbReference type="GO" id="GO:0001817">
    <property type="term" value="P:regulation of cytokine production"/>
    <property type="evidence" value="ECO:0007669"/>
    <property type="project" value="TreeGrafter"/>
</dbReference>
<proteinExistence type="predicted"/>
<reference evidence="8" key="1">
    <citation type="submission" date="2022-08" db="EMBL/GenBank/DDBJ databases">
        <title>Genome sequencing of akame (Lates japonicus).</title>
        <authorList>
            <person name="Hashiguchi Y."/>
            <person name="Takahashi H."/>
        </authorList>
    </citation>
    <scope>NUCLEOTIDE SEQUENCE</scope>
    <source>
        <strain evidence="8">Kochi</strain>
    </source>
</reference>
<evidence type="ECO:0000259" key="7">
    <source>
        <dbReference type="PROSITE" id="PS50835"/>
    </source>
</evidence>
<dbReference type="Gene3D" id="2.60.40.10">
    <property type="entry name" value="Immunoglobulins"/>
    <property type="match status" value="1"/>
</dbReference>
<evidence type="ECO:0000256" key="1">
    <source>
        <dbReference type="ARBA" id="ARBA00004370"/>
    </source>
</evidence>
<keyword evidence="4" id="KW-1015">Disulfide bond</keyword>
<dbReference type="InterPro" id="IPR007110">
    <property type="entry name" value="Ig-like_dom"/>
</dbReference>
<evidence type="ECO:0000313" key="9">
    <source>
        <dbReference type="Proteomes" id="UP001279410"/>
    </source>
</evidence>
<evidence type="ECO:0000313" key="8">
    <source>
        <dbReference type="EMBL" id="GLD68105.1"/>
    </source>
</evidence>
<dbReference type="GO" id="GO:0050863">
    <property type="term" value="P:regulation of T cell activation"/>
    <property type="evidence" value="ECO:0007669"/>
    <property type="project" value="UniProtKB-ARBA"/>
</dbReference>
<feature type="domain" description="Ig-like" evidence="7">
    <location>
        <begin position="21"/>
        <end position="100"/>
    </location>
</feature>
<keyword evidence="3" id="KW-0472">Membrane</keyword>
<protein>
    <submittedName>
        <fullName evidence="8">Butyrophilin subfamily 1 member A1-like protein</fullName>
    </submittedName>
</protein>
<evidence type="ECO:0000256" key="2">
    <source>
        <dbReference type="ARBA" id="ARBA00022729"/>
    </source>
</evidence>
<dbReference type="InterPro" id="IPR003599">
    <property type="entry name" value="Ig_sub"/>
</dbReference>
<dbReference type="Proteomes" id="UP001279410">
    <property type="component" value="Unassembled WGS sequence"/>
</dbReference>
<dbReference type="GO" id="GO:0009897">
    <property type="term" value="C:external side of plasma membrane"/>
    <property type="evidence" value="ECO:0007669"/>
    <property type="project" value="TreeGrafter"/>
</dbReference>
<evidence type="ECO:0000256" key="3">
    <source>
        <dbReference type="ARBA" id="ARBA00023136"/>
    </source>
</evidence>
<dbReference type="PANTHER" id="PTHR24100">
    <property type="entry name" value="BUTYROPHILIN"/>
    <property type="match status" value="1"/>
</dbReference>
<keyword evidence="5" id="KW-0325">Glycoprotein</keyword>
<comment type="subcellular location">
    <subcellularLocation>
        <location evidence="1">Membrane</location>
    </subcellularLocation>
</comment>
<dbReference type="EMBL" id="BRZM01000125">
    <property type="protein sequence ID" value="GLD68105.1"/>
    <property type="molecule type" value="Genomic_DNA"/>
</dbReference>
<dbReference type="InterPro" id="IPR050504">
    <property type="entry name" value="IgSF_BTN/MOG"/>
</dbReference>
<evidence type="ECO:0000256" key="6">
    <source>
        <dbReference type="ARBA" id="ARBA00023319"/>
    </source>
</evidence>
<sequence>MLFLGGAKLIGPSKPVLGLVGDDVILPCSLQPAESVAEATVEWTKSNSTVFVYRDGRESYQDQTPYFRQRATLFLEQLKNGNVSLKLSRLQLSDDGNYTCKWIKSGSETSIQVRLGWTDRLTIHNLQEQAP</sequence>
<dbReference type="AlphaFoldDB" id="A0AAD3NAS9"/>
<dbReference type="Pfam" id="PF07686">
    <property type="entry name" value="V-set"/>
    <property type="match status" value="1"/>
</dbReference>
<accession>A0AAD3NAS9</accession>